<keyword evidence="2" id="KW-1133">Transmembrane helix</keyword>
<proteinExistence type="predicted"/>
<feature type="domain" description="Sulfotransferase" evidence="3">
    <location>
        <begin position="124"/>
        <end position="402"/>
    </location>
</feature>
<evidence type="ECO:0000313" key="5">
    <source>
        <dbReference type="Proteomes" id="UP000291116"/>
    </source>
</evidence>
<name>A0A448Z146_9STRA</name>
<dbReference type="AlphaFoldDB" id="A0A448Z146"/>
<dbReference type="Gene3D" id="3.40.50.300">
    <property type="entry name" value="P-loop containing nucleotide triphosphate hydrolases"/>
    <property type="match status" value="1"/>
</dbReference>
<accession>A0A448Z146</accession>
<keyword evidence="5" id="KW-1185">Reference proteome</keyword>
<dbReference type="EMBL" id="CAACVS010000069">
    <property type="protein sequence ID" value="VEU35772.1"/>
    <property type="molecule type" value="Genomic_DNA"/>
</dbReference>
<dbReference type="Pfam" id="PF00685">
    <property type="entry name" value="Sulfotransfer_1"/>
    <property type="match status" value="1"/>
</dbReference>
<organism evidence="4 5">
    <name type="scientific">Pseudo-nitzschia multistriata</name>
    <dbReference type="NCBI Taxonomy" id="183589"/>
    <lineage>
        <taxon>Eukaryota</taxon>
        <taxon>Sar</taxon>
        <taxon>Stramenopiles</taxon>
        <taxon>Ochrophyta</taxon>
        <taxon>Bacillariophyta</taxon>
        <taxon>Bacillariophyceae</taxon>
        <taxon>Bacillariophycidae</taxon>
        <taxon>Bacillariales</taxon>
        <taxon>Bacillariaceae</taxon>
        <taxon>Pseudo-nitzschia</taxon>
    </lineage>
</organism>
<feature type="transmembrane region" description="Helical" evidence="2">
    <location>
        <begin position="16"/>
        <end position="35"/>
    </location>
</feature>
<dbReference type="InterPro" id="IPR000863">
    <property type="entry name" value="Sulfotransferase_dom"/>
</dbReference>
<dbReference type="GO" id="GO:0008146">
    <property type="term" value="F:sulfotransferase activity"/>
    <property type="evidence" value="ECO:0007669"/>
    <property type="project" value="InterPro"/>
</dbReference>
<evidence type="ECO:0000313" key="4">
    <source>
        <dbReference type="EMBL" id="VEU35772.1"/>
    </source>
</evidence>
<protein>
    <recommendedName>
        <fullName evidence="3">Sulfotransferase domain-containing protein</fullName>
    </recommendedName>
</protein>
<keyword evidence="2" id="KW-0812">Transmembrane</keyword>
<dbReference type="OrthoDB" id="38831at2759"/>
<dbReference type="Proteomes" id="UP000291116">
    <property type="component" value="Unassembled WGS sequence"/>
</dbReference>
<dbReference type="SUPFAM" id="SSF52540">
    <property type="entry name" value="P-loop containing nucleoside triphosphate hydrolases"/>
    <property type="match status" value="1"/>
</dbReference>
<keyword evidence="2" id="KW-0472">Membrane</keyword>
<sequence length="422" mass="48628">MGENDRYRRPLSSRHGLILTSISFLAAFSILEFYGKLQIFFDVKQTYYAKSNSTNIVHGTKEVLSKGSDNLSTKDHSIGIGKNTIDEPETPDTGSTNTAPGIDGVEIIDKPLQRGEEKSLEVAWLMSFPNSGTTYTNHLIQDYTRTTTATNYGQEQDTKNETISIFADSIDGPFFRYPTWSLPPKFILTKTHCGGECDACQTPGSKQYNNTLGAFEEACRSGKRIVNRTKVRTTYSSDIPKRAVHLIRDPFDNIVARLHLKERRWARRSNDKKYEERVDRFNKTKDGFRAYCRFRDTDSLKQEMRQRVLSDELLQFAKNIPCYAEFITYTQWHNHAIDLVANKKMPVLTLFYEDYASNWDETVNQLLRFLALSPAKGAKAEEFILGKHYDEFYFDEEKSNATKLIRALASPELWELLQRYLR</sequence>
<evidence type="ECO:0000259" key="3">
    <source>
        <dbReference type="Pfam" id="PF00685"/>
    </source>
</evidence>
<feature type="region of interest" description="Disordered" evidence="1">
    <location>
        <begin position="80"/>
        <end position="103"/>
    </location>
</feature>
<gene>
    <name evidence="4" type="ORF">PSNMU_V1.4_AUG-EV-PASAV3_0025180</name>
</gene>
<reference evidence="4 5" key="1">
    <citation type="submission" date="2019-01" db="EMBL/GenBank/DDBJ databases">
        <authorList>
            <person name="Ferrante I. M."/>
        </authorList>
    </citation>
    <scope>NUCLEOTIDE SEQUENCE [LARGE SCALE GENOMIC DNA]</scope>
    <source>
        <strain evidence="4 5">B856</strain>
    </source>
</reference>
<evidence type="ECO:0000256" key="1">
    <source>
        <dbReference type="SAM" id="MobiDB-lite"/>
    </source>
</evidence>
<evidence type="ECO:0000256" key="2">
    <source>
        <dbReference type="SAM" id="Phobius"/>
    </source>
</evidence>
<dbReference type="InterPro" id="IPR027417">
    <property type="entry name" value="P-loop_NTPase"/>
</dbReference>